<evidence type="ECO:0000256" key="1">
    <source>
        <dbReference type="ARBA" id="ARBA00003740"/>
    </source>
</evidence>
<dbReference type="SMART" id="SM00257">
    <property type="entry name" value="LysM"/>
    <property type="match status" value="2"/>
</dbReference>
<feature type="signal peptide" evidence="10">
    <location>
        <begin position="1"/>
        <end position="18"/>
    </location>
</feature>
<evidence type="ECO:0000313" key="14">
    <source>
        <dbReference type="Proteomes" id="UP001204798"/>
    </source>
</evidence>
<dbReference type="PANTHER" id="PTHR47053">
    <property type="entry name" value="MUREIN DD-ENDOPEPTIDASE MEPH-RELATED"/>
    <property type="match status" value="1"/>
</dbReference>
<dbReference type="Gene3D" id="3.90.1720.10">
    <property type="entry name" value="endopeptidase domain like (from Nostoc punctiforme)"/>
    <property type="match status" value="1"/>
</dbReference>
<dbReference type="CDD" id="cd00118">
    <property type="entry name" value="LysM"/>
    <property type="match status" value="2"/>
</dbReference>
<reference evidence="13 14" key="1">
    <citation type="submission" date="2022-08" db="EMBL/GenBank/DDBJ databases">
        <title>Bacterial and archaeal communities from various locations to study Microbial Dark Matter (Phase II).</title>
        <authorList>
            <person name="Stepanauskas R."/>
        </authorList>
    </citation>
    <scope>NUCLEOTIDE SEQUENCE [LARGE SCALE GENOMIC DNA]</scope>
    <source>
        <strain evidence="13 14">PD1</strain>
    </source>
</reference>
<dbReference type="Gene3D" id="3.10.350.10">
    <property type="entry name" value="LysM domain"/>
    <property type="match status" value="2"/>
</dbReference>
<feature type="chain" id="PRO_5047254547" description="Probable endopeptidase p60" evidence="10">
    <location>
        <begin position="19"/>
        <end position="398"/>
    </location>
</feature>
<evidence type="ECO:0000256" key="9">
    <source>
        <dbReference type="ARBA" id="ARBA00032855"/>
    </source>
</evidence>
<evidence type="ECO:0000256" key="10">
    <source>
        <dbReference type="SAM" id="SignalP"/>
    </source>
</evidence>
<feature type="domain" description="LysM" evidence="11">
    <location>
        <begin position="27"/>
        <end position="72"/>
    </location>
</feature>
<dbReference type="InterPro" id="IPR000064">
    <property type="entry name" value="NLP_P60_dom"/>
</dbReference>
<keyword evidence="6" id="KW-0677">Repeat</keyword>
<dbReference type="InterPro" id="IPR018392">
    <property type="entry name" value="LysM"/>
</dbReference>
<dbReference type="InterPro" id="IPR051202">
    <property type="entry name" value="Peptidase_C40"/>
</dbReference>
<evidence type="ECO:0000256" key="6">
    <source>
        <dbReference type="ARBA" id="ARBA00022737"/>
    </source>
</evidence>
<dbReference type="SUPFAM" id="SSF54106">
    <property type="entry name" value="LysM domain"/>
    <property type="match status" value="2"/>
</dbReference>
<evidence type="ECO:0000256" key="5">
    <source>
        <dbReference type="ARBA" id="ARBA00022729"/>
    </source>
</evidence>
<sequence>MRRLTLFLAILASIPTIAQGQTSTTYRLYTAKAGELPEEIAKRFNVSVQDLLRANPNMVADQPLHQGEVVLVPVRESSHKVSTPSKVKPSTVRKVQASPNPETYSIARAYWVYTVQVGDTLGSIAQRFGIPVSALASANNLSVNASLVPGQVLMVPVLEQRVERKSTALAKASPQASQTQTVSLRRFPVLPAPRIFGYVGTVTAAVASIRSAPKDTAPIWSRVVRGTQVIITTERPGWYGVLMINGSTGWIRQSALKKEPRAIFWDDIMRAFGGHPGRDNSAIVAEAMKYLGVPYKYGGTSPVKGLDCSAFVQRVFAARGVRLPRTAAEQAKVGISVHPSDLRPGDRLYFAVKGNRIDHCGIYIGNGLFIHASGRHDAVVISSLYEPIYARSLVAIRR</sequence>
<dbReference type="Gene3D" id="2.30.30.40">
    <property type="entry name" value="SH3 Domains"/>
    <property type="match status" value="1"/>
</dbReference>
<dbReference type="PANTHER" id="PTHR47053:SF1">
    <property type="entry name" value="MUREIN DD-ENDOPEPTIDASE MEPH-RELATED"/>
    <property type="match status" value="1"/>
</dbReference>
<evidence type="ECO:0000256" key="8">
    <source>
        <dbReference type="ARBA" id="ARBA00022807"/>
    </source>
</evidence>
<dbReference type="Pfam" id="PF00877">
    <property type="entry name" value="NLPC_P60"/>
    <property type="match status" value="1"/>
</dbReference>
<protein>
    <recommendedName>
        <fullName evidence="3">Probable endopeptidase p60</fullName>
    </recommendedName>
    <alternativeName>
        <fullName evidence="9">Invasion-associated protein p60</fullName>
    </alternativeName>
</protein>
<evidence type="ECO:0000256" key="4">
    <source>
        <dbReference type="ARBA" id="ARBA00022670"/>
    </source>
</evidence>
<dbReference type="EMBL" id="JANUCP010000007">
    <property type="protein sequence ID" value="MCS3920878.1"/>
    <property type="molecule type" value="Genomic_DNA"/>
</dbReference>
<dbReference type="InterPro" id="IPR036779">
    <property type="entry name" value="LysM_dom_sf"/>
</dbReference>
<keyword evidence="8" id="KW-0788">Thiol protease</keyword>
<evidence type="ECO:0000313" key="13">
    <source>
        <dbReference type="EMBL" id="MCS3920878.1"/>
    </source>
</evidence>
<dbReference type="InterPro" id="IPR003646">
    <property type="entry name" value="SH3-like_bac-type"/>
</dbReference>
<dbReference type="SMART" id="SM00287">
    <property type="entry name" value="SH3b"/>
    <property type="match status" value="1"/>
</dbReference>
<evidence type="ECO:0000256" key="7">
    <source>
        <dbReference type="ARBA" id="ARBA00022801"/>
    </source>
</evidence>
<keyword evidence="14" id="KW-1185">Reference proteome</keyword>
<dbReference type="PROSITE" id="PS51782">
    <property type="entry name" value="LYSM"/>
    <property type="match status" value="2"/>
</dbReference>
<feature type="domain" description="NlpC/P60" evidence="12">
    <location>
        <begin position="277"/>
        <end position="398"/>
    </location>
</feature>
<keyword evidence="7 13" id="KW-0378">Hydrolase</keyword>
<accession>A0ABT2EVC4</accession>
<dbReference type="Pfam" id="PF01476">
    <property type="entry name" value="LysM"/>
    <property type="match status" value="2"/>
</dbReference>
<organism evidence="13 14">
    <name type="scientific">Candidatus Fervidibacter sacchari</name>
    <dbReference type="NCBI Taxonomy" id="1448929"/>
    <lineage>
        <taxon>Bacteria</taxon>
        <taxon>Candidatus Fervidibacterota</taxon>
        <taxon>Candidatus Fervidibacter</taxon>
    </lineage>
</organism>
<dbReference type="InterPro" id="IPR038765">
    <property type="entry name" value="Papain-like_cys_pep_sf"/>
</dbReference>
<dbReference type="InterPro" id="IPR010466">
    <property type="entry name" value="DUF1058"/>
</dbReference>
<evidence type="ECO:0000256" key="2">
    <source>
        <dbReference type="ARBA" id="ARBA00007074"/>
    </source>
</evidence>
<comment type="similarity">
    <text evidence="2">Belongs to the peptidase C40 family.</text>
</comment>
<proteinExistence type="inferred from homology"/>
<comment type="caution">
    <text evidence="13">The sequence shown here is derived from an EMBL/GenBank/DDBJ whole genome shotgun (WGS) entry which is preliminary data.</text>
</comment>
<gene>
    <name evidence="13" type="ORF">M2350_003315</name>
</gene>
<comment type="function">
    <text evidence="1">This major extracellular protein may be involved in the invasion of non-professional phagocytic cells by Listeria.</text>
</comment>
<keyword evidence="5 10" id="KW-0732">Signal</keyword>
<dbReference type="PROSITE" id="PS51935">
    <property type="entry name" value="NLPC_P60"/>
    <property type="match status" value="1"/>
</dbReference>
<evidence type="ECO:0000259" key="11">
    <source>
        <dbReference type="PROSITE" id="PS51782"/>
    </source>
</evidence>
<dbReference type="Pfam" id="PF06347">
    <property type="entry name" value="SH3_4"/>
    <property type="match status" value="1"/>
</dbReference>
<name>A0ABT2EVC4_9BACT</name>
<dbReference type="Proteomes" id="UP001204798">
    <property type="component" value="Unassembled WGS sequence"/>
</dbReference>
<evidence type="ECO:0000256" key="3">
    <source>
        <dbReference type="ARBA" id="ARBA00013385"/>
    </source>
</evidence>
<dbReference type="SUPFAM" id="SSF54001">
    <property type="entry name" value="Cysteine proteinases"/>
    <property type="match status" value="1"/>
</dbReference>
<keyword evidence="4" id="KW-0645">Protease</keyword>
<feature type="domain" description="LysM" evidence="11">
    <location>
        <begin position="111"/>
        <end position="155"/>
    </location>
</feature>
<dbReference type="GO" id="GO:0016787">
    <property type="term" value="F:hydrolase activity"/>
    <property type="evidence" value="ECO:0007669"/>
    <property type="project" value="UniProtKB-KW"/>
</dbReference>
<dbReference type="RefSeq" id="WP_259101131.1">
    <property type="nucleotide sequence ID" value="NZ_CP130454.1"/>
</dbReference>
<evidence type="ECO:0000259" key="12">
    <source>
        <dbReference type="PROSITE" id="PS51935"/>
    </source>
</evidence>